<dbReference type="Pfam" id="PF03466">
    <property type="entry name" value="LysR_substrate"/>
    <property type="match status" value="1"/>
</dbReference>
<keyword evidence="4" id="KW-0804">Transcription</keyword>
<evidence type="ECO:0000256" key="1">
    <source>
        <dbReference type="ARBA" id="ARBA00009437"/>
    </source>
</evidence>
<dbReference type="InterPro" id="IPR036390">
    <property type="entry name" value="WH_DNA-bd_sf"/>
</dbReference>
<evidence type="ECO:0000313" key="7">
    <source>
        <dbReference type="Proteomes" id="UP000294829"/>
    </source>
</evidence>
<evidence type="ECO:0000313" key="6">
    <source>
        <dbReference type="EMBL" id="TDK66118.1"/>
    </source>
</evidence>
<dbReference type="PRINTS" id="PR00039">
    <property type="entry name" value="HTHLYSR"/>
</dbReference>
<dbReference type="GO" id="GO:0043565">
    <property type="term" value="F:sequence-specific DNA binding"/>
    <property type="evidence" value="ECO:0007669"/>
    <property type="project" value="TreeGrafter"/>
</dbReference>
<dbReference type="Gene3D" id="1.10.10.10">
    <property type="entry name" value="Winged helix-like DNA-binding domain superfamily/Winged helix DNA-binding domain"/>
    <property type="match status" value="1"/>
</dbReference>
<dbReference type="EMBL" id="SMYL01000004">
    <property type="protein sequence ID" value="TDK66118.1"/>
    <property type="molecule type" value="Genomic_DNA"/>
</dbReference>
<dbReference type="AlphaFoldDB" id="A0A4R5W3W5"/>
<keyword evidence="3" id="KW-0238">DNA-binding</keyword>
<dbReference type="SUPFAM" id="SSF46785">
    <property type="entry name" value="Winged helix' DNA-binding domain"/>
    <property type="match status" value="1"/>
</dbReference>
<comment type="caution">
    <text evidence="6">The sequence shown here is derived from an EMBL/GenBank/DDBJ whole genome shotgun (WGS) entry which is preliminary data.</text>
</comment>
<feature type="domain" description="HTH lysR-type" evidence="5">
    <location>
        <begin position="1"/>
        <end position="53"/>
    </location>
</feature>
<gene>
    <name evidence="6" type="ORF">E2I14_09840</name>
</gene>
<dbReference type="OrthoDB" id="8723543at2"/>
<dbReference type="Pfam" id="PF00126">
    <property type="entry name" value="HTH_1"/>
    <property type="match status" value="1"/>
</dbReference>
<dbReference type="InterPro" id="IPR005119">
    <property type="entry name" value="LysR_subst-bd"/>
</dbReference>
<accession>A0A4R5W3W5</accession>
<dbReference type="InterPro" id="IPR036388">
    <property type="entry name" value="WH-like_DNA-bd_sf"/>
</dbReference>
<dbReference type="FunFam" id="1.10.10.10:FF:000001">
    <property type="entry name" value="LysR family transcriptional regulator"/>
    <property type="match status" value="1"/>
</dbReference>
<reference evidence="6 7" key="1">
    <citation type="submission" date="2019-03" db="EMBL/GenBank/DDBJ databases">
        <title>Sapientia aquatica gen. nov., sp. nov., isolated from a crater lake.</title>
        <authorList>
            <person name="Felfoldi T."/>
            <person name="Szabo A."/>
            <person name="Toth E."/>
            <person name="Schumann P."/>
            <person name="Keki Z."/>
            <person name="Marialigeti K."/>
            <person name="Mathe I."/>
        </authorList>
    </citation>
    <scope>NUCLEOTIDE SEQUENCE [LARGE SCALE GENOMIC DNA]</scope>
    <source>
        <strain evidence="6 7">SA-152</strain>
    </source>
</reference>
<organism evidence="6 7">
    <name type="scientific">Sapientia aquatica</name>
    <dbReference type="NCBI Taxonomy" id="1549640"/>
    <lineage>
        <taxon>Bacteria</taxon>
        <taxon>Pseudomonadati</taxon>
        <taxon>Pseudomonadota</taxon>
        <taxon>Betaproteobacteria</taxon>
        <taxon>Burkholderiales</taxon>
        <taxon>Oxalobacteraceae</taxon>
        <taxon>Sapientia</taxon>
    </lineage>
</organism>
<dbReference type="PANTHER" id="PTHR30537">
    <property type="entry name" value="HTH-TYPE TRANSCRIPTIONAL REGULATOR"/>
    <property type="match status" value="1"/>
</dbReference>
<evidence type="ECO:0000256" key="3">
    <source>
        <dbReference type="ARBA" id="ARBA00023125"/>
    </source>
</evidence>
<dbReference type="PANTHER" id="PTHR30537:SF5">
    <property type="entry name" value="HTH-TYPE TRANSCRIPTIONAL ACTIVATOR TTDR-RELATED"/>
    <property type="match status" value="1"/>
</dbReference>
<dbReference type="InterPro" id="IPR058163">
    <property type="entry name" value="LysR-type_TF_proteobact-type"/>
</dbReference>
<evidence type="ECO:0000256" key="2">
    <source>
        <dbReference type="ARBA" id="ARBA00023015"/>
    </source>
</evidence>
<evidence type="ECO:0000259" key="5">
    <source>
        <dbReference type="PROSITE" id="PS50931"/>
    </source>
</evidence>
<protein>
    <submittedName>
        <fullName evidence="6">LysR family transcriptional regulator</fullName>
    </submittedName>
</protein>
<dbReference type="Proteomes" id="UP000294829">
    <property type="component" value="Unassembled WGS sequence"/>
</dbReference>
<sequence>MQTFVRIVDAGSMTAAAKQLATTQPTISRRLKMLEHYLGLHLLKRTTHSLLLTADGERCYERFKDLLVAWDTVESDLRGAKEEPSGVLRVLAPHAFGQDHLIAPLAQYLSRYPKMAVEWNLHDDRSLHDFIAEGIDCSIHVGHPKDQNMVATQIGDISRSIIASPNLFQHHPMPQHPSDLANLPWVALSTFYQSELELKNHQTGEVTQIKFNPRLRTDNLYAMKNAVVQGVGVGVGSTWIVLDDIAQGKLINLLPDWSASRLPVYLLYPYARFYPAKLRCFISSMKEMLPAIFEPISDQAPK</sequence>
<dbReference type="InterPro" id="IPR000847">
    <property type="entry name" value="LysR_HTH_N"/>
</dbReference>
<comment type="similarity">
    <text evidence="1">Belongs to the LysR transcriptional regulatory family.</text>
</comment>
<dbReference type="CDD" id="cd08422">
    <property type="entry name" value="PBP2_CrgA_like"/>
    <property type="match status" value="1"/>
</dbReference>
<dbReference type="GO" id="GO:0003700">
    <property type="term" value="F:DNA-binding transcription factor activity"/>
    <property type="evidence" value="ECO:0007669"/>
    <property type="project" value="InterPro"/>
</dbReference>
<dbReference type="GO" id="GO:0006351">
    <property type="term" value="P:DNA-templated transcription"/>
    <property type="evidence" value="ECO:0007669"/>
    <property type="project" value="TreeGrafter"/>
</dbReference>
<dbReference type="SUPFAM" id="SSF53850">
    <property type="entry name" value="Periplasmic binding protein-like II"/>
    <property type="match status" value="1"/>
</dbReference>
<dbReference type="Gene3D" id="3.40.190.290">
    <property type="match status" value="1"/>
</dbReference>
<name>A0A4R5W3W5_9BURK</name>
<proteinExistence type="inferred from homology"/>
<keyword evidence="7" id="KW-1185">Reference proteome</keyword>
<keyword evidence="2" id="KW-0805">Transcription regulation</keyword>
<dbReference type="PROSITE" id="PS50931">
    <property type="entry name" value="HTH_LYSR"/>
    <property type="match status" value="1"/>
</dbReference>
<evidence type="ECO:0000256" key="4">
    <source>
        <dbReference type="ARBA" id="ARBA00023163"/>
    </source>
</evidence>